<gene>
    <name evidence="1" type="primary">Cnig_chr_I.g2358</name>
    <name evidence="1" type="ORF">B9Z55_002358</name>
</gene>
<dbReference type="PANTHER" id="PTHR34005:SF7">
    <property type="entry name" value="PROTEIN CBG26726"/>
    <property type="match status" value="1"/>
</dbReference>
<accession>A0A2G5VK38</accession>
<dbReference type="OrthoDB" id="5877508at2759"/>
<sequence>MDFFKQTGEEIAEKVGDTIKCDAGGIAHFYSLGTECSSKRRGAPMVIVDSFRIQRLVGVVAKENKEEHPYYHIVQEYMNEMRLLMGICRRETEQIGHVPGENDENIRNIIDDDYAEQIEEPLPLEYNGKEKQYVIVLVLLIHGYCDELSYEENRKRIEECGKNFLRGFLMKYNFESVLFSAKPDKKEAEISHSQNDWIVKVRTKKPKTKIPPTTGSFISSRHIITSAQSILASDKKWGYNGEDASGNCSNLELDLEVPEEIVKHIEIIQGDCDDGWQCEPPVRAQKVRSLLNSGESDKF</sequence>
<dbReference type="Pfam" id="PF03761">
    <property type="entry name" value="DUF316"/>
    <property type="match status" value="1"/>
</dbReference>
<dbReference type="PANTHER" id="PTHR34005">
    <property type="entry name" value="PROTEIN CBG15054-RELATED"/>
    <property type="match status" value="1"/>
</dbReference>
<dbReference type="Proteomes" id="UP000230233">
    <property type="component" value="Chromosome I"/>
</dbReference>
<protein>
    <submittedName>
        <fullName evidence="1">Uncharacterized protein</fullName>
    </submittedName>
</protein>
<dbReference type="InterPro" id="IPR005514">
    <property type="entry name" value="DUF316"/>
</dbReference>
<name>A0A2G5VK38_9PELO</name>
<organism evidence="1 2">
    <name type="scientific">Caenorhabditis nigoni</name>
    <dbReference type="NCBI Taxonomy" id="1611254"/>
    <lineage>
        <taxon>Eukaryota</taxon>
        <taxon>Metazoa</taxon>
        <taxon>Ecdysozoa</taxon>
        <taxon>Nematoda</taxon>
        <taxon>Chromadorea</taxon>
        <taxon>Rhabditida</taxon>
        <taxon>Rhabditina</taxon>
        <taxon>Rhabditomorpha</taxon>
        <taxon>Rhabditoidea</taxon>
        <taxon>Rhabditidae</taxon>
        <taxon>Peloderinae</taxon>
        <taxon>Caenorhabditis</taxon>
    </lineage>
</organism>
<keyword evidence="2" id="KW-1185">Reference proteome</keyword>
<evidence type="ECO:0000313" key="1">
    <source>
        <dbReference type="EMBL" id="PIC52128.1"/>
    </source>
</evidence>
<proteinExistence type="predicted"/>
<comment type="caution">
    <text evidence="1">The sequence shown here is derived from an EMBL/GenBank/DDBJ whole genome shotgun (WGS) entry which is preliminary data.</text>
</comment>
<evidence type="ECO:0000313" key="2">
    <source>
        <dbReference type="Proteomes" id="UP000230233"/>
    </source>
</evidence>
<dbReference type="EMBL" id="PDUG01000001">
    <property type="protein sequence ID" value="PIC52128.1"/>
    <property type="molecule type" value="Genomic_DNA"/>
</dbReference>
<dbReference type="AlphaFoldDB" id="A0A2G5VK38"/>
<reference evidence="2" key="1">
    <citation type="submission" date="2017-10" db="EMBL/GenBank/DDBJ databases">
        <title>Rapid genome shrinkage in a self-fertile nematode reveals novel sperm competition proteins.</title>
        <authorList>
            <person name="Yin D."/>
            <person name="Schwarz E.M."/>
            <person name="Thomas C.G."/>
            <person name="Felde R.L."/>
            <person name="Korf I.F."/>
            <person name="Cutter A.D."/>
            <person name="Schartner C.M."/>
            <person name="Ralston E.J."/>
            <person name="Meyer B.J."/>
            <person name="Haag E.S."/>
        </authorList>
    </citation>
    <scope>NUCLEOTIDE SEQUENCE [LARGE SCALE GENOMIC DNA]</scope>
    <source>
        <strain evidence="2">JU1422</strain>
    </source>
</reference>